<dbReference type="Pfam" id="PF12652">
    <property type="entry name" value="CotJB"/>
    <property type="match status" value="1"/>
</dbReference>
<accession>A0A9X8UIX3</accession>
<dbReference type="EMBL" id="SLUK01000005">
    <property type="protein sequence ID" value="TCL43376.1"/>
    <property type="molecule type" value="Genomic_DNA"/>
</dbReference>
<organism evidence="2 3">
    <name type="scientific">Harryflintia acetispora</name>
    <dbReference type="NCBI Taxonomy" id="1849041"/>
    <lineage>
        <taxon>Bacteria</taxon>
        <taxon>Bacillati</taxon>
        <taxon>Bacillota</taxon>
        <taxon>Clostridia</taxon>
        <taxon>Eubacteriales</taxon>
        <taxon>Oscillospiraceae</taxon>
        <taxon>Harryflintia</taxon>
    </lineage>
</organism>
<keyword evidence="3" id="KW-1185">Reference proteome</keyword>
<sequence length="84" mass="10104">MDNRDAMLKRVQVYDFALYEARLFLDTHPTCKEALDYYNKHLEMAKAAKDEFEAKYGPLMAENNKGDSWEWIKDPWPWENNWEA</sequence>
<evidence type="ECO:0000259" key="1">
    <source>
        <dbReference type="Pfam" id="PF12652"/>
    </source>
</evidence>
<comment type="caution">
    <text evidence="2">The sequence shown here is derived from an EMBL/GenBank/DDBJ whole genome shotgun (WGS) entry which is preliminary data.</text>
</comment>
<dbReference type="RefSeq" id="WP_132084398.1">
    <property type="nucleotide sequence ID" value="NZ_JADNAH010000073.1"/>
</dbReference>
<feature type="domain" description="Protein CotJB" evidence="1">
    <location>
        <begin position="6"/>
        <end position="79"/>
    </location>
</feature>
<dbReference type="InterPro" id="IPR024207">
    <property type="entry name" value="CotJB_dom"/>
</dbReference>
<evidence type="ECO:0000313" key="3">
    <source>
        <dbReference type="Proteomes" id="UP000294682"/>
    </source>
</evidence>
<dbReference type="OrthoDB" id="9804099at2"/>
<name>A0A9X8UIX3_9FIRM</name>
<protein>
    <submittedName>
        <fullName evidence="2">Spore coat protein JB</fullName>
    </submittedName>
</protein>
<dbReference type="InterPro" id="IPR016571">
    <property type="entry name" value="Spore_coat_assembly_CotJB"/>
</dbReference>
<reference evidence="2 3" key="1">
    <citation type="submission" date="2019-03" db="EMBL/GenBank/DDBJ databases">
        <title>Genomic Encyclopedia of Type Strains, Phase IV (KMG-IV): sequencing the most valuable type-strain genomes for metagenomic binning, comparative biology and taxonomic classification.</title>
        <authorList>
            <person name="Goeker M."/>
        </authorList>
    </citation>
    <scope>NUCLEOTIDE SEQUENCE [LARGE SCALE GENOMIC DNA]</scope>
    <source>
        <strain evidence="2 3">DSM 100433</strain>
    </source>
</reference>
<dbReference type="Proteomes" id="UP000294682">
    <property type="component" value="Unassembled WGS sequence"/>
</dbReference>
<proteinExistence type="predicted"/>
<dbReference type="AlphaFoldDB" id="A0A9X8UIX3"/>
<keyword evidence="2" id="KW-0167">Capsid protein</keyword>
<evidence type="ECO:0000313" key="2">
    <source>
        <dbReference type="EMBL" id="TCL43376.1"/>
    </source>
</evidence>
<gene>
    <name evidence="2" type="ORF">EDD78_1054</name>
</gene>
<keyword evidence="2" id="KW-0946">Virion</keyword>
<dbReference type="PIRSF" id="PIRSF010606">
    <property type="entry name" value="Spore_coat_CotJB"/>
    <property type="match status" value="1"/>
</dbReference>